<sequence length="71" mass="8211">MYQNIMVINIGPEVKSILPQLSNLSVGHVRLISFTACPIDVQIVLIFKLINTIKLFNVIKWLKHIQIRVWV</sequence>
<proteinExistence type="predicted"/>
<keyword evidence="2" id="KW-1185">Reference proteome</keyword>
<dbReference type="Gramene" id="Kaladp0026s0044.1.v1.1">
    <property type="protein sequence ID" value="Kaladp0026s0044.1.v1.1.CDS.1"/>
    <property type="gene ID" value="Kaladp0026s0044.v1.1"/>
</dbReference>
<dbReference type="Proteomes" id="UP000594263">
    <property type="component" value="Unplaced"/>
</dbReference>
<evidence type="ECO:0000313" key="2">
    <source>
        <dbReference type="Proteomes" id="UP000594263"/>
    </source>
</evidence>
<accession>A0A7N0T8Q0</accession>
<protein>
    <submittedName>
        <fullName evidence="1">Uncharacterized protein</fullName>
    </submittedName>
</protein>
<evidence type="ECO:0000313" key="1">
    <source>
        <dbReference type="EnsemblPlants" id="Kaladp0026s0044.1.v1.1.CDS.1"/>
    </source>
</evidence>
<dbReference type="EnsemblPlants" id="Kaladp0026s0044.1.v1.1">
    <property type="protein sequence ID" value="Kaladp0026s0044.1.v1.1.CDS.1"/>
    <property type="gene ID" value="Kaladp0026s0044.v1.1"/>
</dbReference>
<reference evidence="1" key="1">
    <citation type="submission" date="2021-01" db="UniProtKB">
        <authorList>
            <consortium name="EnsemblPlants"/>
        </authorList>
    </citation>
    <scope>IDENTIFICATION</scope>
</reference>
<name>A0A7N0T8Q0_KALFE</name>
<dbReference type="AlphaFoldDB" id="A0A7N0T8Q0"/>
<organism evidence="1 2">
    <name type="scientific">Kalanchoe fedtschenkoi</name>
    <name type="common">Lavender scallops</name>
    <name type="synonym">South American air plant</name>
    <dbReference type="NCBI Taxonomy" id="63787"/>
    <lineage>
        <taxon>Eukaryota</taxon>
        <taxon>Viridiplantae</taxon>
        <taxon>Streptophyta</taxon>
        <taxon>Embryophyta</taxon>
        <taxon>Tracheophyta</taxon>
        <taxon>Spermatophyta</taxon>
        <taxon>Magnoliopsida</taxon>
        <taxon>eudicotyledons</taxon>
        <taxon>Gunneridae</taxon>
        <taxon>Pentapetalae</taxon>
        <taxon>Saxifragales</taxon>
        <taxon>Crassulaceae</taxon>
        <taxon>Kalanchoe</taxon>
    </lineage>
</organism>